<protein>
    <submittedName>
        <fullName evidence="3">Capsule biosynthesis protein</fullName>
    </submittedName>
</protein>
<reference evidence="3 4" key="1">
    <citation type="submission" date="2017-11" db="EMBL/GenBank/DDBJ databases">
        <title>Complete genome sequence of Sphingomonas sp. Strain Cra20, a psychrotolerant potential plant growth promoting rhizobacteria.</title>
        <authorList>
            <person name="Luo Y."/>
        </authorList>
    </citation>
    <scope>NUCLEOTIDE SEQUENCE [LARGE SCALE GENOMIC DNA]</scope>
    <source>
        <strain evidence="3 4">Cra20</strain>
    </source>
</reference>
<dbReference type="GO" id="GO:0005886">
    <property type="term" value="C:plasma membrane"/>
    <property type="evidence" value="ECO:0007669"/>
    <property type="project" value="TreeGrafter"/>
</dbReference>
<proteinExistence type="predicted"/>
<evidence type="ECO:0000313" key="3">
    <source>
        <dbReference type="EMBL" id="ATY34247.1"/>
    </source>
</evidence>
<evidence type="ECO:0000256" key="1">
    <source>
        <dbReference type="SAM" id="MobiDB-lite"/>
    </source>
</evidence>
<feature type="compositionally biased region" description="Basic and acidic residues" evidence="1">
    <location>
        <begin position="31"/>
        <end position="42"/>
    </location>
</feature>
<dbReference type="InterPro" id="IPR050445">
    <property type="entry name" value="Bact_polysacc_biosynth/exp"/>
</dbReference>
<evidence type="ECO:0000256" key="2">
    <source>
        <dbReference type="SAM" id="Phobius"/>
    </source>
</evidence>
<dbReference type="PANTHER" id="PTHR32309">
    <property type="entry name" value="TYROSINE-PROTEIN KINASE"/>
    <property type="match status" value="1"/>
</dbReference>
<accession>A0A2K8MK48</accession>
<dbReference type="PANTHER" id="PTHR32309:SF13">
    <property type="entry name" value="FERRIC ENTEROBACTIN TRANSPORT PROTEIN FEPE"/>
    <property type="match status" value="1"/>
</dbReference>
<dbReference type="RefSeq" id="WP_100284036.1">
    <property type="nucleotide sequence ID" value="NZ_CP024923.1"/>
</dbReference>
<feature type="transmembrane region" description="Helical" evidence="2">
    <location>
        <begin position="387"/>
        <end position="409"/>
    </location>
</feature>
<keyword evidence="4" id="KW-1185">Reference proteome</keyword>
<organism evidence="3 4">
    <name type="scientific">Sphingomonas psychrotolerans</name>
    <dbReference type="NCBI Taxonomy" id="1327635"/>
    <lineage>
        <taxon>Bacteria</taxon>
        <taxon>Pseudomonadati</taxon>
        <taxon>Pseudomonadota</taxon>
        <taxon>Alphaproteobacteria</taxon>
        <taxon>Sphingomonadales</taxon>
        <taxon>Sphingomonadaceae</taxon>
        <taxon>Sphingomonas</taxon>
    </lineage>
</organism>
<gene>
    <name evidence="3" type="ORF">CVN68_21680</name>
</gene>
<dbReference type="KEGG" id="sphc:CVN68_21680"/>
<dbReference type="AlphaFoldDB" id="A0A2K8MK48"/>
<dbReference type="GO" id="GO:0004713">
    <property type="term" value="F:protein tyrosine kinase activity"/>
    <property type="evidence" value="ECO:0007669"/>
    <property type="project" value="TreeGrafter"/>
</dbReference>
<keyword evidence="2" id="KW-0472">Membrane</keyword>
<keyword evidence="2" id="KW-0812">Transmembrane</keyword>
<sequence length="414" mass="45573">MATVPLHPPEPEPDFVELQAQPAPEPVSRARQQDEPHPHRLEQYPPGASDPGRRRLGWLRNLALVVLLPTALVAIFQYCVIANQYESETHFVVRTSGQSGSAGSGLGQLLGLETNPTAADNQTVVDYLLSHDAVANLQRSVGLASIFLRPEADIFSRLERDAPPETLLRYYREMVNVDVGRETGITRISVRAFRPADAERVAQELLKIGEQRVNEFNKRLLENRLTGARESLMTAERGVGETQTALTGFRQSGRDIDPERTSTARITMVTQMQAELAQARARLSSMASALRRDSPQYVTMAARVRGLEQQVAAAEGSLTGSHRATAAGLGQFETLRLRQAFAAKRFEAATAALDAAREQAVRQQLFLVRVVEPNLPGKALYPKRLKLVATVFFALLLTYAIGWLILAGIKEHAA</sequence>
<dbReference type="Proteomes" id="UP000229081">
    <property type="component" value="Chromosome"/>
</dbReference>
<evidence type="ECO:0000313" key="4">
    <source>
        <dbReference type="Proteomes" id="UP000229081"/>
    </source>
</evidence>
<dbReference type="EMBL" id="CP024923">
    <property type="protein sequence ID" value="ATY34247.1"/>
    <property type="molecule type" value="Genomic_DNA"/>
</dbReference>
<feature type="region of interest" description="Disordered" evidence="1">
    <location>
        <begin position="1"/>
        <end position="50"/>
    </location>
</feature>
<dbReference type="OrthoDB" id="1523414at2"/>
<keyword evidence="2" id="KW-1133">Transmembrane helix</keyword>
<name>A0A2K8MK48_9SPHN</name>